<protein>
    <submittedName>
        <fullName evidence="2">Uncharacterized protein</fullName>
    </submittedName>
</protein>
<sequence>MDKKRKQSHRNGFVPIKGRASCSRKTGNPAAFPAISASHPFSRDFGLAHALSGIDPAFCLQQTDGHSQRADLSHFSEKDFFTLHLVTGEVESVRVRTTRARRITSHDDAHDSSSAFRTAVKNTHFTKMSY</sequence>
<feature type="region of interest" description="Disordered" evidence="1">
    <location>
        <begin position="1"/>
        <end position="25"/>
    </location>
</feature>
<dbReference type="Proteomes" id="UP001054837">
    <property type="component" value="Unassembled WGS sequence"/>
</dbReference>
<evidence type="ECO:0000256" key="1">
    <source>
        <dbReference type="SAM" id="MobiDB-lite"/>
    </source>
</evidence>
<evidence type="ECO:0000313" key="3">
    <source>
        <dbReference type="Proteomes" id="UP001054837"/>
    </source>
</evidence>
<proteinExistence type="predicted"/>
<organism evidence="2 3">
    <name type="scientific">Caerostris darwini</name>
    <dbReference type="NCBI Taxonomy" id="1538125"/>
    <lineage>
        <taxon>Eukaryota</taxon>
        <taxon>Metazoa</taxon>
        <taxon>Ecdysozoa</taxon>
        <taxon>Arthropoda</taxon>
        <taxon>Chelicerata</taxon>
        <taxon>Arachnida</taxon>
        <taxon>Araneae</taxon>
        <taxon>Araneomorphae</taxon>
        <taxon>Entelegynae</taxon>
        <taxon>Araneoidea</taxon>
        <taxon>Araneidae</taxon>
        <taxon>Caerostris</taxon>
    </lineage>
</organism>
<accession>A0AAV4W8Q4</accession>
<gene>
    <name evidence="2" type="ORF">CDAR_393571</name>
</gene>
<comment type="caution">
    <text evidence="2">The sequence shown here is derived from an EMBL/GenBank/DDBJ whole genome shotgun (WGS) entry which is preliminary data.</text>
</comment>
<name>A0AAV4W8Q4_9ARAC</name>
<dbReference type="EMBL" id="BPLQ01014262">
    <property type="protein sequence ID" value="GIY78613.1"/>
    <property type="molecule type" value="Genomic_DNA"/>
</dbReference>
<dbReference type="AlphaFoldDB" id="A0AAV4W8Q4"/>
<evidence type="ECO:0000313" key="2">
    <source>
        <dbReference type="EMBL" id="GIY78613.1"/>
    </source>
</evidence>
<reference evidence="2 3" key="1">
    <citation type="submission" date="2021-06" db="EMBL/GenBank/DDBJ databases">
        <title>Caerostris darwini draft genome.</title>
        <authorList>
            <person name="Kono N."/>
            <person name="Arakawa K."/>
        </authorList>
    </citation>
    <scope>NUCLEOTIDE SEQUENCE [LARGE SCALE GENOMIC DNA]</scope>
</reference>
<keyword evidence="3" id="KW-1185">Reference proteome</keyword>